<dbReference type="InterPro" id="IPR036397">
    <property type="entry name" value="RNaseH_sf"/>
</dbReference>
<organism evidence="1 2">
    <name type="scientific">Mesorhabditis belari</name>
    <dbReference type="NCBI Taxonomy" id="2138241"/>
    <lineage>
        <taxon>Eukaryota</taxon>
        <taxon>Metazoa</taxon>
        <taxon>Ecdysozoa</taxon>
        <taxon>Nematoda</taxon>
        <taxon>Chromadorea</taxon>
        <taxon>Rhabditida</taxon>
        <taxon>Rhabditina</taxon>
        <taxon>Rhabditomorpha</taxon>
        <taxon>Rhabditoidea</taxon>
        <taxon>Rhabditidae</taxon>
        <taxon>Mesorhabditinae</taxon>
        <taxon>Mesorhabditis</taxon>
    </lineage>
</organism>
<accession>A0AAF3FBA9</accession>
<dbReference type="WBParaSite" id="MBELARI_LOCUS4146">
    <property type="protein sequence ID" value="MBELARI_LOCUS4146"/>
    <property type="gene ID" value="MBELARI_LOCUS4146"/>
</dbReference>
<reference evidence="2" key="1">
    <citation type="submission" date="2024-02" db="UniProtKB">
        <authorList>
            <consortium name="WormBaseParasite"/>
        </authorList>
    </citation>
    <scope>IDENTIFICATION</scope>
</reference>
<sequence>MQTDWCVANFPSVITKDEWPPNSPDLNVMDFSIWAILEANVCSLTLKKSLTWKKGWKATPQDDIRAAVEAYPNRLRAVIKAKGGHIE</sequence>
<protein>
    <submittedName>
        <fullName evidence="2">Uncharacterized protein</fullName>
    </submittedName>
</protein>
<name>A0AAF3FBA9_9BILA</name>
<dbReference type="GO" id="GO:0003676">
    <property type="term" value="F:nucleic acid binding"/>
    <property type="evidence" value="ECO:0007669"/>
    <property type="project" value="InterPro"/>
</dbReference>
<proteinExistence type="predicted"/>
<keyword evidence="1" id="KW-1185">Reference proteome</keyword>
<dbReference type="Gene3D" id="3.30.420.10">
    <property type="entry name" value="Ribonuclease H-like superfamily/Ribonuclease H"/>
    <property type="match status" value="1"/>
</dbReference>
<evidence type="ECO:0000313" key="2">
    <source>
        <dbReference type="WBParaSite" id="MBELARI_LOCUS4146"/>
    </source>
</evidence>
<dbReference type="Proteomes" id="UP000887575">
    <property type="component" value="Unassembled WGS sequence"/>
</dbReference>
<evidence type="ECO:0000313" key="1">
    <source>
        <dbReference type="Proteomes" id="UP000887575"/>
    </source>
</evidence>
<dbReference type="AlphaFoldDB" id="A0AAF3FBA9"/>